<dbReference type="RefSeq" id="WP_377814024.1">
    <property type="nucleotide sequence ID" value="NZ_JBHRSJ010000016.1"/>
</dbReference>
<gene>
    <name evidence="2" type="ORF">ACFOJE_09235</name>
</gene>
<comment type="caution">
    <text evidence="2">The sequence shown here is derived from an EMBL/GenBank/DDBJ whole genome shotgun (WGS) entry which is preliminary data.</text>
</comment>
<dbReference type="EMBL" id="JBHRSJ010000016">
    <property type="protein sequence ID" value="MFC2972388.1"/>
    <property type="molecule type" value="Genomic_DNA"/>
</dbReference>
<dbReference type="Proteomes" id="UP001595457">
    <property type="component" value="Unassembled WGS sequence"/>
</dbReference>
<sequence>MVTGATSLSLVRNELFTTIDEAEQSLEQFIVERQNGSLLQQAVVNLQQVRGILKLIELTGAEMLAQEVLQQATNIPAGVGEVWDVQLAALSGALHVLRRYLESVDLHRQEIPELLLPAINDLRLAGGQAALPESLFFSVRLDAPRPPQTPQPAGEGEVSRLRHMYQLGLLGFIREQSLQSSIGLMLRAMKRLKRIFAANSQGRLYWICAAALESHLDGGLIPRKSRKFLFAQVDRELRRALTCADNEPPRSLLKELLYLVALADSHGPLATQVREAFVLQPLPFTDQLLEEEYRRLAGPGQSVMRSLSMAICEELTGLKDSLDLIERGASGGESLQGLYIRLGKLVKTLSMVGLISASNAIGALLPSIAEVSANGKPMELQVLTRLAEALLYVEGVVTHLERGERALRPEKESDSFASQQLAEARIVVLDEAKAGLALARRAITAYIESNGDKMHLANVPISLDAVRGGLWFLEQQRAASLISACGEYIQKRMLESQKMPAEPMLETLADALTSLEYYLEGGAPDGQAHILDLASDSVRALALPVAA</sequence>
<accession>A0ABV7ATG0</accession>
<protein>
    <submittedName>
        <fullName evidence="2">Ferrous iron transporter B</fullName>
    </submittedName>
</protein>
<evidence type="ECO:0000259" key="1">
    <source>
        <dbReference type="Pfam" id="PF26379"/>
    </source>
</evidence>
<name>A0ABV7ATG0_9GAMM</name>
<organism evidence="2 3">
    <name type="scientific">Azotobacter bryophylli</name>
    <dbReference type="NCBI Taxonomy" id="1986537"/>
    <lineage>
        <taxon>Bacteria</taxon>
        <taxon>Pseudomonadati</taxon>
        <taxon>Pseudomonadota</taxon>
        <taxon>Gammaproteobacteria</taxon>
        <taxon>Pseudomonadales</taxon>
        <taxon>Pseudomonadaceae</taxon>
        <taxon>Azotobacter</taxon>
    </lineage>
</organism>
<evidence type="ECO:0000313" key="3">
    <source>
        <dbReference type="Proteomes" id="UP001595457"/>
    </source>
</evidence>
<feature type="domain" description="Scaffold protein FimL second" evidence="1">
    <location>
        <begin position="155"/>
        <end position="288"/>
    </location>
</feature>
<proteinExistence type="predicted"/>
<dbReference type="Pfam" id="PF26379">
    <property type="entry name" value="FimL_2nd"/>
    <property type="match status" value="1"/>
</dbReference>
<keyword evidence="3" id="KW-1185">Reference proteome</keyword>
<evidence type="ECO:0000313" key="2">
    <source>
        <dbReference type="EMBL" id="MFC2972388.1"/>
    </source>
</evidence>
<dbReference type="InterPro" id="IPR058661">
    <property type="entry name" value="FimL_2nd"/>
</dbReference>
<reference evidence="3" key="1">
    <citation type="journal article" date="2019" name="Int. J. Syst. Evol. Microbiol.">
        <title>The Global Catalogue of Microorganisms (GCM) 10K type strain sequencing project: providing services to taxonomists for standard genome sequencing and annotation.</title>
        <authorList>
            <consortium name="The Broad Institute Genomics Platform"/>
            <consortium name="The Broad Institute Genome Sequencing Center for Infectious Disease"/>
            <person name="Wu L."/>
            <person name="Ma J."/>
        </authorList>
    </citation>
    <scope>NUCLEOTIDE SEQUENCE [LARGE SCALE GENOMIC DNA]</scope>
    <source>
        <strain evidence="3">KCTC 62195</strain>
    </source>
</reference>